<feature type="transmembrane region" description="Helical" evidence="14">
    <location>
        <begin position="178"/>
        <end position="197"/>
    </location>
</feature>
<dbReference type="PANTHER" id="PTHR22883">
    <property type="entry name" value="ZINC FINGER DHHC DOMAIN CONTAINING PROTEIN"/>
    <property type="match status" value="1"/>
</dbReference>
<evidence type="ECO:0000256" key="8">
    <source>
        <dbReference type="ARBA" id="ARBA00023136"/>
    </source>
</evidence>
<keyword evidence="6" id="KW-0732">Signal</keyword>
<evidence type="ECO:0000313" key="17">
    <source>
        <dbReference type="WBParaSite" id="maker-uti_cns_0003131-snap-gene-0.6-mRNA-1"/>
    </source>
</evidence>
<evidence type="ECO:0000256" key="13">
    <source>
        <dbReference type="SAM" id="MobiDB-lite"/>
    </source>
</evidence>
<dbReference type="SUPFAM" id="SSF49899">
    <property type="entry name" value="Concanavalin A-like lectins/glucanases"/>
    <property type="match status" value="1"/>
</dbReference>
<reference evidence="17" key="1">
    <citation type="submission" date="2016-11" db="UniProtKB">
        <authorList>
            <consortium name="WormBaseParasite"/>
        </authorList>
    </citation>
    <scope>IDENTIFICATION</scope>
</reference>
<dbReference type="InterPro" id="IPR001594">
    <property type="entry name" value="Palmitoyltrfase_DHHC"/>
</dbReference>
<feature type="transmembrane region" description="Helical" evidence="14">
    <location>
        <begin position="439"/>
        <end position="462"/>
    </location>
</feature>
<evidence type="ECO:0000256" key="3">
    <source>
        <dbReference type="ARBA" id="ARBA00012210"/>
    </source>
</evidence>
<evidence type="ECO:0000256" key="10">
    <source>
        <dbReference type="ARBA" id="ARBA00023157"/>
    </source>
</evidence>
<dbReference type="PROSITE" id="PS50216">
    <property type="entry name" value="DHHC"/>
    <property type="match status" value="1"/>
</dbReference>
<dbReference type="InterPro" id="IPR029454">
    <property type="entry name" value="ODR-4-like"/>
</dbReference>
<feature type="transmembrane region" description="Helical" evidence="14">
    <location>
        <begin position="217"/>
        <end position="236"/>
    </location>
</feature>
<evidence type="ECO:0000256" key="14">
    <source>
        <dbReference type="SAM" id="Phobius"/>
    </source>
</evidence>
<keyword evidence="10" id="KW-1015">Disulfide bond</keyword>
<proteinExistence type="inferred from homology"/>
<organism evidence="16 17">
    <name type="scientific">Macrostomum lignano</name>
    <dbReference type="NCBI Taxonomy" id="282301"/>
    <lineage>
        <taxon>Eukaryota</taxon>
        <taxon>Metazoa</taxon>
        <taxon>Spiralia</taxon>
        <taxon>Lophotrochozoa</taxon>
        <taxon>Platyhelminthes</taxon>
        <taxon>Rhabditophora</taxon>
        <taxon>Macrostomorpha</taxon>
        <taxon>Macrostomida</taxon>
        <taxon>Macrostomidae</taxon>
        <taxon>Macrostomum</taxon>
    </lineage>
</organism>
<sequence length="910" mass="99997">VTGCFPLFALIRSGSSGLDVSRALKSDLIRGLDARLYLAAQELSISSGLFVEGKSPALRLPRRVLVRHPRCPQAVLSDYSFPGETSQDVLDRLAYFFSTDLSPEDVNFGPEAESNSAASSPDEMSADEAEMMMEGVDRVVNTKVPLYYVFGLARLDSSVGTDSGGDGDRRRQCRPKSWLMRIGHATLCCCVLAALLVKSTSRLHVNLFFHRDIVQGVAFLLLFAVTLCLYFATSLIDPGYVTKDMLPSNARTSSASDDELDSADADLEAESNIDEVCYNDESEGDTDEDEDDIRSTSGMLSSVHNGGAGSLGVGIGRGLLSTKKKLPSRQKKNKTKKIQMPSAAAPPVESVVQLRFCRHCMQEQPLRSRHCEDCHRCVARFDHHCPWVENCIGERNHSLFLAFIVCQFVLNCWTVGLLWQSMEQHTEPGRWLWFNWPYVGGLGIALISGVPLLFLGLFHCYLACSNSTTWEQVSRERISYLKYLSSDAFNPFHEGYCRNCFRFCCSRFPYRWDLVYAKARTKDDAEPDNCCNSKMSSFPLLLILFVLPAITQAGSELHSNISLGGCVVPQTPQHSLAASSALICAFLCSQLRHFLGLVAFWPMSNATRTRNAVSNSGHLDLQENIPMQYTDSSVNFTGQSGVSEWFNIDQLTSVCLTSLSMSVWVKVTSLARGSMPLLEGLTMPSSCHTRFWLFPTAADIMFHVASRVSVSGLTDTASGWTHIAAVYDKQTPEIRILVNGTRQATSGSATALTSCANFGSNVQIGAITRSADHNRVFEGFMRCFGVSERALSDAEGMLKSGLGAFTSRASVYRRTNIGSGVVAFLLAVNSAMDRTVWGSTGRRRLESDGATNDTTSNSLSPLAKLYDCSGSGCTADWSGSGAVRFKTNRREPVWPVAREQGKDTARLRRL</sequence>
<feature type="transmembrane region" description="Helical" evidence="14">
    <location>
        <begin position="538"/>
        <end position="555"/>
    </location>
</feature>
<dbReference type="GO" id="GO:0006612">
    <property type="term" value="P:protein targeting to membrane"/>
    <property type="evidence" value="ECO:0007669"/>
    <property type="project" value="TreeGrafter"/>
</dbReference>
<keyword evidence="8 14" id="KW-0472">Membrane</keyword>
<name>A0A1I8GUD7_9PLAT</name>
<feature type="compositionally biased region" description="Polar residues" evidence="13">
    <location>
        <begin position="295"/>
        <end position="304"/>
    </location>
</feature>
<keyword evidence="4" id="KW-0808">Transferase</keyword>
<dbReference type="Pfam" id="PF01529">
    <property type="entry name" value="DHHC"/>
    <property type="match status" value="1"/>
</dbReference>
<dbReference type="AlphaFoldDB" id="A0A1I8GUD7"/>
<keyword evidence="11" id="KW-0449">Lipoprotein</keyword>
<dbReference type="Pfam" id="PF14778">
    <property type="entry name" value="ODR4-like"/>
    <property type="match status" value="1"/>
</dbReference>
<dbReference type="SMART" id="SM00560">
    <property type="entry name" value="LamGL"/>
    <property type="match status" value="1"/>
</dbReference>
<feature type="domain" description="LamG-like jellyroll fold" evidence="15">
    <location>
        <begin position="657"/>
        <end position="794"/>
    </location>
</feature>
<evidence type="ECO:0000256" key="9">
    <source>
        <dbReference type="ARBA" id="ARBA00023139"/>
    </source>
</evidence>
<evidence type="ECO:0000256" key="6">
    <source>
        <dbReference type="ARBA" id="ARBA00022729"/>
    </source>
</evidence>
<evidence type="ECO:0000259" key="15">
    <source>
        <dbReference type="SMART" id="SM00560"/>
    </source>
</evidence>
<dbReference type="GO" id="GO:0005794">
    <property type="term" value="C:Golgi apparatus"/>
    <property type="evidence" value="ECO:0007669"/>
    <property type="project" value="TreeGrafter"/>
</dbReference>
<keyword evidence="9" id="KW-0564">Palmitate</keyword>
<evidence type="ECO:0000256" key="11">
    <source>
        <dbReference type="ARBA" id="ARBA00023288"/>
    </source>
</evidence>
<protein>
    <recommendedName>
        <fullName evidence="3">protein S-acyltransferase</fullName>
        <ecNumber evidence="3">2.3.1.225</ecNumber>
    </recommendedName>
</protein>
<keyword evidence="12" id="KW-0012">Acyltransferase</keyword>
<accession>A0A1I8GUD7</accession>
<dbReference type="InterPro" id="IPR006558">
    <property type="entry name" value="LamG-like"/>
</dbReference>
<dbReference type="WBParaSite" id="maker-uti_cns_0003131-snap-gene-0.6-mRNA-1">
    <property type="protein sequence ID" value="maker-uti_cns_0003131-snap-gene-0.6-mRNA-1"/>
    <property type="gene ID" value="maker-uti_cns_0003131-snap-gene-0.6"/>
</dbReference>
<dbReference type="GO" id="GO:0005783">
    <property type="term" value="C:endoplasmic reticulum"/>
    <property type="evidence" value="ECO:0007669"/>
    <property type="project" value="TreeGrafter"/>
</dbReference>
<evidence type="ECO:0000256" key="5">
    <source>
        <dbReference type="ARBA" id="ARBA00022692"/>
    </source>
</evidence>
<dbReference type="Gene3D" id="2.60.120.200">
    <property type="match status" value="1"/>
</dbReference>
<dbReference type="EC" id="2.3.1.225" evidence="3"/>
<dbReference type="InterPro" id="IPR013320">
    <property type="entry name" value="ConA-like_dom_sf"/>
</dbReference>
<evidence type="ECO:0000256" key="7">
    <source>
        <dbReference type="ARBA" id="ARBA00022989"/>
    </source>
</evidence>
<feature type="compositionally biased region" description="Acidic residues" evidence="13">
    <location>
        <begin position="278"/>
        <end position="292"/>
    </location>
</feature>
<dbReference type="Pfam" id="PF13385">
    <property type="entry name" value="Laminin_G_3"/>
    <property type="match status" value="1"/>
</dbReference>
<dbReference type="PANTHER" id="PTHR22883:SF301">
    <property type="entry name" value="PALMITOYLTRANSFERASE ZDHHC12"/>
    <property type="match status" value="1"/>
</dbReference>
<feature type="region of interest" description="Disordered" evidence="13">
    <location>
        <begin position="278"/>
        <end position="305"/>
    </location>
</feature>
<evidence type="ECO:0000256" key="2">
    <source>
        <dbReference type="ARBA" id="ARBA00008574"/>
    </source>
</evidence>
<dbReference type="GO" id="GO:0019706">
    <property type="term" value="F:protein-cysteine S-palmitoyltransferase activity"/>
    <property type="evidence" value="ECO:0007669"/>
    <property type="project" value="UniProtKB-EC"/>
</dbReference>
<keyword evidence="5 14" id="KW-0812">Transmembrane</keyword>
<evidence type="ECO:0000256" key="12">
    <source>
        <dbReference type="ARBA" id="ARBA00023315"/>
    </source>
</evidence>
<evidence type="ECO:0000313" key="16">
    <source>
        <dbReference type="Proteomes" id="UP000095280"/>
    </source>
</evidence>
<evidence type="ECO:0000256" key="4">
    <source>
        <dbReference type="ARBA" id="ARBA00022679"/>
    </source>
</evidence>
<keyword evidence="16" id="KW-1185">Reference proteome</keyword>
<evidence type="ECO:0000256" key="1">
    <source>
        <dbReference type="ARBA" id="ARBA00004127"/>
    </source>
</evidence>
<dbReference type="InterPro" id="IPR039859">
    <property type="entry name" value="PFA4/ZDH16/20/ERF2-like"/>
</dbReference>
<comment type="subcellular location">
    <subcellularLocation>
        <location evidence="1">Endomembrane system</location>
        <topology evidence="1">Multi-pass membrane protein</topology>
    </subcellularLocation>
</comment>
<feature type="transmembrane region" description="Helical" evidence="14">
    <location>
        <begin position="399"/>
        <end position="419"/>
    </location>
</feature>
<keyword evidence="7 14" id="KW-1133">Transmembrane helix</keyword>
<dbReference type="Proteomes" id="UP000095280">
    <property type="component" value="Unplaced"/>
</dbReference>
<comment type="similarity">
    <text evidence="2">Belongs to the DHHC palmitoyltransferase family.</text>
</comment>